<evidence type="ECO:0000313" key="1">
    <source>
        <dbReference type="EMBL" id="GLW73739.1"/>
    </source>
</evidence>
<organism evidence="1 2">
    <name type="scientific">Kitasatospora phosalacinea</name>
    <dbReference type="NCBI Taxonomy" id="2065"/>
    <lineage>
        <taxon>Bacteria</taxon>
        <taxon>Bacillati</taxon>
        <taxon>Actinomycetota</taxon>
        <taxon>Actinomycetes</taxon>
        <taxon>Kitasatosporales</taxon>
        <taxon>Streptomycetaceae</taxon>
        <taxon>Kitasatospora</taxon>
    </lineage>
</organism>
<name>A0A9W6QCP5_9ACTN</name>
<comment type="caution">
    <text evidence="1">The sequence shown here is derived from an EMBL/GenBank/DDBJ whole genome shotgun (WGS) entry which is preliminary data.</text>
</comment>
<accession>A0A9W6QCP5</accession>
<gene>
    <name evidence="1" type="ORF">Kpho02_60370</name>
</gene>
<reference evidence="1" key="1">
    <citation type="submission" date="2023-02" db="EMBL/GenBank/DDBJ databases">
        <title>Kitasatospora phosalacinea NBRC 14627.</title>
        <authorList>
            <person name="Ichikawa N."/>
            <person name="Sato H."/>
            <person name="Tonouchi N."/>
        </authorList>
    </citation>
    <scope>NUCLEOTIDE SEQUENCE</scope>
    <source>
        <strain evidence="1">NBRC 14627</strain>
    </source>
</reference>
<dbReference type="AlphaFoldDB" id="A0A9W6QCP5"/>
<dbReference type="Proteomes" id="UP001165041">
    <property type="component" value="Unassembled WGS sequence"/>
</dbReference>
<proteinExistence type="predicted"/>
<evidence type="ECO:0000313" key="2">
    <source>
        <dbReference type="Proteomes" id="UP001165041"/>
    </source>
</evidence>
<dbReference type="EMBL" id="BSSA01000027">
    <property type="protein sequence ID" value="GLW73739.1"/>
    <property type="molecule type" value="Genomic_DNA"/>
</dbReference>
<protein>
    <submittedName>
        <fullName evidence="1">Uncharacterized protein</fullName>
    </submittedName>
</protein>
<sequence length="127" mass="13060">MIAGEDGIACRRPWFAPWRYGRSEVGNGAVGVGQVVPAVGSAPEALPPLVVGEGAIHPLPSLAAIPGSVGFPACHTAVAPARLHRSDLVSIPRGRDVGSGRTLPAANSRLPLILKAGRVKNGDFRTT</sequence>